<keyword evidence="4" id="KW-1185">Reference proteome</keyword>
<dbReference type="InterPro" id="IPR022742">
    <property type="entry name" value="Hydrolase_4"/>
</dbReference>
<dbReference type="Proteomes" id="UP000207598">
    <property type="component" value="Unassembled WGS sequence"/>
</dbReference>
<organism evidence="3 4">
    <name type="scientific">Maliponia aquimaris</name>
    <dbReference type="NCBI Taxonomy" id="1673631"/>
    <lineage>
        <taxon>Bacteria</taxon>
        <taxon>Pseudomonadati</taxon>
        <taxon>Pseudomonadota</taxon>
        <taxon>Alphaproteobacteria</taxon>
        <taxon>Rhodobacterales</taxon>
        <taxon>Paracoccaceae</taxon>
        <taxon>Maliponia</taxon>
    </lineage>
</organism>
<keyword evidence="1" id="KW-0732">Signal</keyword>
<gene>
    <name evidence="3" type="ORF">MAA8898_02275</name>
</gene>
<evidence type="ECO:0000313" key="4">
    <source>
        <dbReference type="Proteomes" id="UP000207598"/>
    </source>
</evidence>
<dbReference type="InterPro" id="IPR029058">
    <property type="entry name" value="AB_hydrolase_fold"/>
</dbReference>
<protein>
    <submittedName>
        <fullName evidence="3">Lysophospholipase L2</fullName>
    </submittedName>
</protein>
<accession>A0A238KDE8</accession>
<evidence type="ECO:0000313" key="3">
    <source>
        <dbReference type="EMBL" id="SMX40855.1"/>
    </source>
</evidence>
<feature type="domain" description="Serine aminopeptidase S33" evidence="2">
    <location>
        <begin position="78"/>
        <end position="208"/>
    </location>
</feature>
<dbReference type="Gene3D" id="3.40.50.1820">
    <property type="entry name" value="alpha/beta hydrolase"/>
    <property type="match status" value="1"/>
</dbReference>
<evidence type="ECO:0000256" key="1">
    <source>
        <dbReference type="SAM" id="SignalP"/>
    </source>
</evidence>
<name>A0A238KDE8_9RHOB</name>
<dbReference type="InterPro" id="IPR051044">
    <property type="entry name" value="MAG_DAG_Lipase"/>
</dbReference>
<sequence length="427" mass="48031">MGLRGILAALCVLLAMLPGGPVQALDETTVLDRITAYLARDADCAEAGDLPGWERRVIAVPQDGYRLRYSRFGCEPGARGALVIAPGRSEPSYEYAETAIDFIARDFGPVYVVDHRGQGMSPRLLPDTDKSHIEDFDDYVTDFAAFVDAVQADMAALGAPDAPLYLTSNSMGGAIAIGYFQQMGPDNPFRAAALVSAMIHVNYISFTDKQNSWLNLRIYSETGVALQSWWRCDVAWLWDDTRCDGYAAPRTFGDYQPDSRSFEDGEEPMMTQSRARYDLRTYMWDTFDWGPIRAADYAGENWVGPQVGGSTTNWTRESVRFVREMRRAENLARMVDVPVMLVSGTRDLRAYQPYAQWRDVPADLSRHTRFCDRLNAASLKARGDYVCEFVAINGAFHEMYKERDAERQVALDTVDWFFARHATPRAD</sequence>
<feature type="signal peptide" evidence="1">
    <location>
        <begin position="1"/>
        <end position="24"/>
    </location>
</feature>
<dbReference type="RefSeq" id="WP_094021101.1">
    <property type="nucleotide sequence ID" value="NZ_FXYF01000005.1"/>
</dbReference>
<dbReference type="SUPFAM" id="SSF53474">
    <property type="entry name" value="alpha/beta-Hydrolases"/>
    <property type="match status" value="1"/>
</dbReference>
<dbReference type="PANTHER" id="PTHR11614">
    <property type="entry name" value="PHOSPHOLIPASE-RELATED"/>
    <property type="match status" value="1"/>
</dbReference>
<feature type="chain" id="PRO_5012421215" evidence="1">
    <location>
        <begin position="25"/>
        <end position="427"/>
    </location>
</feature>
<dbReference type="OrthoDB" id="9788260at2"/>
<proteinExistence type="predicted"/>
<dbReference type="Pfam" id="PF12146">
    <property type="entry name" value="Hydrolase_4"/>
    <property type="match status" value="1"/>
</dbReference>
<dbReference type="AlphaFoldDB" id="A0A238KDE8"/>
<dbReference type="EMBL" id="FXYF01000005">
    <property type="protein sequence ID" value="SMX40855.1"/>
    <property type="molecule type" value="Genomic_DNA"/>
</dbReference>
<evidence type="ECO:0000259" key="2">
    <source>
        <dbReference type="Pfam" id="PF12146"/>
    </source>
</evidence>
<reference evidence="3 4" key="1">
    <citation type="submission" date="2017-05" db="EMBL/GenBank/DDBJ databases">
        <authorList>
            <person name="Song R."/>
            <person name="Chenine A.L."/>
            <person name="Ruprecht R.M."/>
        </authorList>
    </citation>
    <scope>NUCLEOTIDE SEQUENCE [LARGE SCALE GENOMIC DNA]</scope>
    <source>
        <strain evidence="3 4">CECT 8898</strain>
    </source>
</reference>